<accession>A0A5C6QEP5</accession>
<dbReference type="EMBL" id="VOLR01000017">
    <property type="protein sequence ID" value="TWX57843.1"/>
    <property type="molecule type" value="Genomic_DNA"/>
</dbReference>
<dbReference type="Proteomes" id="UP000321917">
    <property type="component" value="Unassembled WGS sequence"/>
</dbReference>
<dbReference type="RefSeq" id="WP_146799878.1">
    <property type="nucleotide sequence ID" value="NZ_VOLP01000016.1"/>
</dbReference>
<dbReference type="SUPFAM" id="SSF55729">
    <property type="entry name" value="Acyl-CoA N-acyltransferases (Nat)"/>
    <property type="match status" value="1"/>
</dbReference>
<dbReference type="GO" id="GO:0016747">
    <property type="term" value="F:acyltransferase activity, transferring groups other than amino-acyl groups"/>
    <property type="evidence" value="ECO:0007669"/>
    <property type="project" value="InterPro"/>
</dbReference>
<reference evidence="2 4" key="1">
    <citation type="submission" date="2019-07" db="EMBL/GenBank/DDBJ databases">
        <title>Genomes of sea-ice associated Colwellia species.</title>
        <authorList>
            <person name="Bowman J.P."/>
        </authorList>
    </citation>
    <scope>NUCLEOTIDE SEQUENCE [LARGE SCALE GENOMIC DNA]</scope>
    <source>
        <strain evidence="1 3">ACAM 607</strain>
        <strain evidence="2 4">IC036</strain>
    </source>
</reference>
<evidence type="ECO:0000313" key="1">
    <source>
        <dbReference type="EMBL" id="TWX57843.1"/>
    </source>
</evidence>
<sequence length="154" mass="17913">MSFSVSRVKWEQAASLLRDVREKVFICEWRIPRKIEFDRKDHYAFHVLVCDDMTQEPVATGRILSTGEISRIAVLMSFRKRNIDREVVKGLLAIAKDLKLDEVFIYSPLEDVEYFRKFNFISAGAVFMEAGMPRQRMACAVADIKKSTRFAFNH</sequence>
<comment type="caution">
    <text evidence="2">The sequence shown here is derived from an EMBL/GenBank/DDBJ whole genome shotgun (WGS) entry which is preliminary data.</text>
</comment>
<name>A0A5C6QEP5_9GAMM</name>
<dbReference type="InterPro" id="IPR016181">
    <property type="entry name" value="Acyl_CoA_acyltransferase"/>
</dbReference>
<proteinExistence type="predicted"/>
<dbReference type="EMBL" id="VOLQ01000013">
    <property type="protein sequence ID" value="TWX67545.1"/>
    <property type="molecule type" value="Genomic_DNA"/>
</dbReference>
<evidence type="ECO:0000313" key="2">
    <source>
        <dbReference type="EMBL" id="TWX67545.1"/>
    </source>
</evidence>
<evidence type="ECO:0000313" key="4">
    <source>
        <dbReference type="Proteomes" id="UP000321917"/>
    </source>
</evidence>
<dbReference type="Gene3D" id="3.40.630.30">
    <property type="match status" value="1"/>
</dbReference>
<protein>
    <submittedName>
        <fullName evidence="2">GNAT family N-acetyltransferase</fullName>
    </submittedName>
</protein>
<keyword evidence="3" id="KW-1185">Reference proteome</keyword>
<keyword evidence="2" id="KW-0808">Transferase</keyword>
<organism evidence="2 4">
    <name type="scientific">Colwellia hornerae</name>
    <dbReference type="NCBI Taxonomy" id="89402"/>
    <lineage>
        <taxon>Bacteria</taxon>
        <taxon>Pseudomonadati</taxon>
        <taxon>Pseudomonadota</taxon>
        <taxon>Gammaproteobacteria</taxon>
        <taxon>Alteromonadales</taxon>
        <taxon>Colwelliaceae</taxon>
        <taxon>Colwellia</taxon>
    </lineage>
</organism>
<dbReference type="AlphaFoldDB" id="A0A5C6QEP5"/>
<dbReference type="Proteomes" id="UP000321525">
    <property type="component" value="Unassembled WGS sequence"/>
</dbReference>
<evidence type="ECO:0000313" key="3">
    <source>
        <dbReference type="Proteomes" id="UP000321525"/>
    </source>
</evidence>
<dbReference type="OrthoDB" id="9796171at2"/>
<gene>
    <name evidence="1" type="ORF">ESZ26_12815</name>
    <name evidence="2" type="ORF">ESZ27_08685</name>
</gene>